<evidence type="ECO:0000313" key="2">
    <source>
        <dbReference type="Proteomes" id="UP001150217"/>
    </source>
</evidence>
<accession>A0ABQ8V1D1</accession>
<proteinExistence type="predicted"/>
<organism evidence="1 2">
    <name type="scientific">Lentinula lateritia</name>
    <dbReference type="NCBI Taxonomy" id="40482"/>
    <lineage>
        <taxon>Eukaryota</taxon>
        <taxon>Fungi</taxon>
        <taxon>Dikarya</taxon>
        <taxon>Basidiomycota</taxon>
        <taxon>Agaricomycotina</taxon>
        <taxon>Agaricomycetes</taxon>
        <taxon>Agaricomycetidae</taxon>
        <taxon>Agaricales</taxon>
        <taxon>Marasmiineae</taxon>
        <taxon>Omphalotaceae</taxon>
        <taxon>Lentinula</taxon>
    </lineage>
</organism>
<comment type="caution">
    <text evidence="1">The sequence shown here is derived from an EMBL/GenBank/DDBJ whole genome shotgun (WGS) entry which is preliminary data.</text>
</comment>
<dbReference type="EMBL" id="JANVFT010000148">
    <property type="protein sequence ID" value="KAJ4464039.1"/>
    <property type="molecule type" value="Genomic_DNA"/>
</dbReference>
<gene>
    <name evidence="1" type="ORF">C8R41DRAFT_860592</name>
</gene>
<sequence length="307" mass="34761">MKLDYQPLVIQRKYKGNFVRGSMSADETWMLYLGQGCTLHANVTIEGTRATLIPSLNGQAQRYSPDKSNLGRLGVYANFSDAKAVFTVRKEIVASNLLLGVDTNLEMLNQAIKFLLQKGLLWKEDENGQREQVGNVPRWNDLYTKMKPTGPAGASLAHPQSVIMYTKVGGEEAWIMLISEHYAFRAKREQDQDTLEATEVPSPEMLEGPLYPLGTSVHFKDDAAMQGAFRKIRAIRPRSKLNFIEQALKVLLAEGALFDLKGEQRTSVDAIVNRKREGRVESFCFRRRMYLRTRVVRTRIALLFSTV</sequence>
<keyword evidence="2" id="KW-1185">Reference proteome</keyword>
<name>A0ABQ8V1D1_9AGAR</name>
<protein>
    <submittedName>
        <fullName evidence="1">Uncharacterized protein</fullName>
    </submittedName>
</protein>
<dbReference type="Proteomes" id="UP001150217">
    <property type="component" value="Unassembled WGS sequence"/>
</dbReference>
<evidence type="ECO:0000313" key="1">
    <source>
        <dbReference type="EMBL" id="KAJ4464039.1"/>
    </source>
</evidence>
<reference evidence="1" key="1">
    <citation type="submission" date="2022-08" db="EMBL/GenBank/DDBJ databases">
        <title>A Global Phylogenomic Analysis of the Shiitake Genus Lentinula.</title>
        <authorList>
            <consortium name="DOE Joint Genome Institute"/>
            <person name="Sierra-Patev S."/>
            <person name="Min B."/>
            <person name="Naranjo-Ortiz M."/>
            <person name="Looney B."/>
            <person name="Konkel Z."/>
            <person name="Slot J.C."/>
            <person name="Sakamoto Y."/>
            <person name="Steenwyk J.L."/>
            <person name="Rokas A."/>
            <person name="Carro J."/>
            <person name="Camarero S."/>
            <person name="Ferreira P."/>
            <person name="Molpeceres G."/>
            <person name="Ruiz-Duenas F.J."/>
            <person name="Serrano A."/>
            <person name="Henrissat B."/>
            <person name="Drula E."/>
            <person name="Hughes K.W."/>
            <person name="Mata J.L."/>
            <person name="Ishikawa N.K."/>
            <person name="Vargas-Isla R."/>
            <person name="Ushijima S."/>
            <person name="Smith C.A."/>
            <person name="Ahrendt S."/>
            <person name="Andreopoulos W."/>
            <person name="He G."/>
            <person name="Labutti K."/>
            <person name="Lipzen A."/>
            <person name="Ng V."/>
            <person name="Riley R."/>
            <person name="Sandor L."/>
            <person name="Barry K."/>
            <person name="Martinez A.T."/>
            <person name="Xiao Y."/>
            <person name="Gibbons J.G."/>
            <person name="Terashima K."/>
            <person name="Grigoriev I.V."/>
            <person name="Hibbett D.S."/>
        </authorList>
    </citation>
    <scope>NUCLEOTIDE SEQUENCE</scope>
    <source>
        <strain evidence="1">RHP3577 ss4</strain>
    </source>
</reference>